<reference evidence="2" key="1">
    <citation type="submission" date="2022-11" db="UniProtKB">
        <authorList>
            <consortium name="WormBaseParasite"/>
        </authorList>
    </citation>
    <scope>IDENTIFICATION</scope>
</reference>
<dbReference type="AlphaFoldDB" id="A0A915E9V8"/>
<keyword evidence="1" id="KW-1185">Reference proteome</keyword>
<proteinExistence type="predicted"/>
<protein>
    <submittedName>
        <fullName evidence="2">Uncharacterized protein</fullName>
    </submittedName>
</protein>
<name>A0A915E9V8_9BILA</name>
<dbReference type="Proteomes" id="UP000887574">
    <property type="component" value="Unplaced"/>
</dbReference>
<evidence type="ECO:0000313" key="1">
    <source>
        <dbReference type="Proteomes" id="UP000887574"/>
    </source>
</evidence>
<sequence>MSVDQGVGKRRRSLWMGEAQRRLIIRLFSRKRKYISEEEVSDTAIGLLKEYLKWMEEGTIIVTYQQQILLD</sequence>
<evidence type="ECO:0000313" key="2">
    <source>
        <dbReference type="WBParaSite" id="jg3078"/>
    </source>
</evidence>
<dbReference type="WBParaSite" id="jg3078">
    <property type="protein sequence ID" value="jg3078"/>
    <property type="gene ID" value="jg3078"/>
</dbReference>
<organism evidence="1 2">
    <name type="scientific">Ditylenchus dipsaci</name>
    <dbReference type="NCBI Taxonomy" id="166011"/>
    <lineage>
        <taxon>Eukaryota</taxon>
        <taxon>Metazoa</taxon>
        <taxon>Ecdysozoa</taxon>
        <taxon>Nematoda</taxon>
        <taxon>Chromadorea</taxon>
        <taxon>Rhabditida</taxon>
        <taxon>Tylenchina</taxon>
        <taxon>Tylenchomorpha</taxon>
        <taxon>Sphaerularioidea</taxon>
        <taxon>Anguinidae</taxon>
        <taxon>Anguininae</taxon>
        <taxon>Ditylenchus</taxon>
    </lineage>
</organism>
<accession>A0A915E9V8</accession>